<keyword evidence="2" id="KW-1133">Transmembrane helix</keyword>
<feature type="transmembrane region" description="Helical" evidence="2">
    <location>
        <begin position="256"/>
        <end position="278"/>
    </location>
</feature>
<evidence type="ECO:0000313" key="4">
    <source>
        <dbReference type="Proteomes" id="UP000187412"/>
    </source>
</evidence>
<keyword evidence="2" id="KW-0812">Transmembrane</keyword>
<sequence length="433" mass="48927">MKASLTLWLSCLIEWLLFLPVWVLLQSYQQSGQAVLPWMYILPLLALAGVLLRHLCNRKWKQLLSALLLGVASGFLFGELSIFALPFIACSVLFAYLGMTAASRNNRNGMYIAGIAVYFTATIINTRIPVLESNLFLLTWCGSLCLVLVLLDTNTSFLRYSSFAGESARLPAGIRRHNRMFVLLFIVVAGLLAAGGGRAVGMLLWNTVRMFLNWIIALFNGTEEPIPPEAAPPAQPLELPPAETHEPGLLAMIFEVLFYAIGAAAILVLLYYVLRWLYRNTGGVLRRALDALLSMLRRETPQEHNAFQDEEESIFAWGKTVQGIRDYWSSRLKLRRHSDRWEGMSGGRERVRWMYRHWLNSNRNEGYEVKGFLTPEETGADVEEWTGGKKRRRNGDSNTPAVPEGLLRLYNQARYGEEEPQAAEVSALKDRLK</sequence>
<reference evidence="3 4" key="1">
    <citation type="submission" date="2016-10" db="EMBL/GenBank/DDBJ databases">
        <title>Paenibacillus species isolates.</title>
        <authorList>
            <person name="Beno S.M."/>
        </authorList>
    </citation>
    <scope>NUCLEOTIDE SEQUENCE [LARGE SCALE GENOMIC DNA]</scope>
    <source>
        <strain evidence="3 4">FSL H7-0744</strain>
    </source>
</reference>
<accession>A0ABX3HRQ3</accession>
<evidence type="ECO:0000256" key="1">
    <source>
        <dbReference type="SAM" id="MobiDB-lite"/>
    </source>
</evidence>
<feature type="transmembrane region" description="Helical" evidence="2">
    <location>
        <begin position="6"/>
        <end position="25"/>
    </location>
</feature>
<name>A0ABX3HRQ3_PAEBO</name>
<organism evidence="3 4">
    <name type="scientific">Paenibacillus borealis</name>
    <dbReference type="NCBI Taxonomy" id="160799"/>
    <lineage>
        <taxon>Bacteria</taxon>
        <taxon>Bacillati</taxon>
        <taxon>Bacillota</taxon>
        <taxon>Bacilli</taxon>
        <taxon>Bacillales</taxon>
        <taxon>Paenibacillaceae</taxon>
        <taxon>Paenibacillus</taxon>
    </lineage>
</organism>
<evidence type="ECO:0000313" key="3">
    <source>
        <dbReference type="EMBL" id="OMD52438.1"/>
    </source>
</evidence>
<evidence type="ECO:0000256" key="2">
    <source>
        <dbReference type="SAM" id="Phobius"/>
    </source>
</evidence>
<keyword evidence="4" id="KW-1185">Reference proteome</keyword>
<proteinExistence type="predicted"/>
<feature type="transmembrane region" description="Helical" evidence="2">
    <location>
        <begin position="134"/>
        <end position="151"/>
    </location>
</feature>
<feature type="region of interest" description="Disordered" evidence="1">
    <location>
        <begin position="378"/>
        <end position="403"/>
    </location>
</feature>
<gene>
    <name evidence="3" type="ORF">BSK56_03250</name>
</gene>
<comment type="caution">
    <text evidence="3">The sequence shown here is derived from an EMBL/GenBank/DDBJ whole genome shotgun (WGS) entry which is preliminary data.</text>
</comment>
<feature type="transmembrane region" description="Helical" evidence="2">
    <location>
        <begin position="181"/>
        <end position="205"/>
    </location>
</feature>
<dbReference type="RefSeq" id="WP_076109294.1">
    <property type="nucleotide sequence ID" value="NZ_MPTB01000003.1"/>
</dbReference>
<protein>
    <recommendedName>
        <fullName evidence="5">DUF4129 domain-containing protein</fullName>
    </recommendedName>
</protein>
<dbReference type="Proteomes" id="UP000187412">
    <property type="component" value="Unassembled WGS sequence"/>
</dbReference>
<keyword evidence="2" id="KW-0472">Membrane</keyword>
<feature type="transmembrane region" description="Helical" evidence="2">
    <location>
        <begin position="75"/>
        <end position="97"/>
    </location>
</feature>
<feature type="transmembrane region" description="Helical" evidence="2">
    <location>
        <begin position="37"/>
        <end position="55"/>
    </location>
</feature>
<evidence type="ECO:0008006" key="5">
    <source>
        <dbReference type="Google" id="ProtNLM"/>
    </source>
</evidence>
<dbReference type="EMBL" id="MPTB01000003">
    <property type="protein sequence ID" value="OMD52438.1"/>
    <property type="molecule type" value="Genomic_DNA"/>
</dbReference>
<feature type="transmembrane region" description="Helical" evidence="2">
    <location>
        <begin position="109"/>
        <end position="128"/>
    </location>
</feature>